<name>A0ABT0KAS2_9GAMM</name>
<evidence type="ECO:0000256" key="1">
    <source>
        <dbReference type="ARBA" id="ARBA00022842"/>
    </source>
</evidence>
<dbReference type="Pfam" id="PF12804">
    <property type="entry name" value="NTP_transf_3"/>
    <property type="match status" value="1"/>
</dbReference>
<dbReference type="Gene3D" id="3.90.550.10">
    <property type="entry name" value="Spore Coat Polysaccharide Biosynthesis Protein SpsA, Chain A"/>
    <property type="match status" value="1"/>
</dbReference>
<evidence type="ECO:0000313" key="4">
    <source>
        <dbReference type="Proteomes" id="UP001165275"/>
    </source>
</evidence>
<comment type="caution">
    <text evidence="3">The sequence shown here is derived from an EMBL/GenBank/DDBJ whole genome shotgun (WGS) entry which is preliminary data.</text>
</comment>
<evidence type="ECO:0000259" key="2">
    <source>
        <dbReference type="Pfam" id="PF12804"/>
    </source>
</evidence>
<dbReference type="SUPFAM" id="SSF53448">
    <property type="entry name" value="Nucleotide-diphospho-sugar transferases"/>
    <property type="match status" value="1"/>
</dbReference>
<keyword evidence="4" id="KW-1185">Reference proteome</keyword>
<protein>
    <submittedName>
        <fullName evidence="3">NTP transferase domain-containing protein</fullName>
    </submittedName>
</protein>
<gene>
    <name evidence="3" type="ORF">KAJ71_08890</name>
</gene>
<dbReference type="Proteomes" id="UP001165275">
    <property type="component" value="Unassembled WGS sequence"/>
</dbReference>
<evidence type="ECO:0000313" key="3">
    <source>
        <dbReference type="EMBL" id="MCL1029138.1"/>
    </source>
</evidence>
<dbReference type="RefSeq" id="WP_248945388.1">
    <property type="nucleotide sequence ID" value="NZ_CBCSGY010000037.1"/>
</dbReference>
<dbReference type="GO" id="GO:0016740">
    <property type="term" value="F:transferase activity"/>
    <property type="evidence" value="ECO:0007669"/>
    <property type="project" value="UniProtKB-KW"/>
</dbReference>
<dbReference type="InterPro" id="IPR025877">
    <property type="entry name" value="MobA-like_NTP_Trfase"/>
</dbReference>
<dbReference type="EMBL" id="JAGQDC010000005">
    <property type="protein sequence ID" value="MCL1029138.1"/>
    <property type="molecule type" value="Genomic_DNA"/>
</dbReference>
<keyword evidence="1" id="KW-0460">Magnesium</keyword>
<dbReference type="InterPro" id="IPR029044">
    <property type="entry name" value="Nucleotide-diphossugar_trans"/>
</dbReference>
<dbReference type="PANTHER" id="PTHR43777:SF1">
    <property type="entry name" value="MOLYBDENUM COFACTOR CYTIDYLYLTRANSFERASE"/>
    <property type="match status" value="1"/>
</dbReference>
<accession>A0ABT0KAS2</accession>
<keyword evidence="3" id="KW-0808">Transferase</keyword>
<reference evidence="3" key="1">
    <citation type="submission" date="2021-04" db="EMBL/GenBank/DDBJ databases">
        <title>Genome sequence of Serratia sp. arafor3.</title>
        <authorList>
            <person name="Besaury L."/>
        </authorList>
    </citation>
    <scope>NUCLEOTIDE SEQUENCE</scope>
    <source>
        <strain evidence="3">Arafor3</strain>
    </source>
</reference>
<proteinExistence type="predicted"/>
<organism evidence="3 4">
    <name type="scientific">Serratia silvae</name>
    <dbReference type="NCBI Taxonomy" id="2824122"/>
    <lineage>
        <taxon>Bacteria</taxon>
        <taxon>Pseudomonadati</taxon>
        <taxon>Pseudomonadota</taxon>
        <taxon>Gammaproteobacteria</taxon>
        <taxon>Enterobacterales</taxon>
        <taxon>Yersiniaceae</taxon>
        <taxon>Serratia</taxon>
    </lineage>
</organism>
<feature type="domain" description="MobA-like NTP transferase" evidence="2">
    <location>
        <begin position="9"/>
        <end position="164"/>
    </location>
</feature>
<dbReference type="PANTHER" id="PTHR43777">
    <property type="entry name" value="MOLYBDENUM COFACTOR CYTIDYLYLTRANSFERASE"/>
    <property type="match status" value="1"/>
</dbReference>
<dbReference type="CDD" id="cd04182">
    <property type="entry name" value="GT_2_like_f"/>
    <property type="match status" value="1"/>
</dbReference>
<sequence>MSKKMNKECVMLAAGLSSRMGKWKMMMPWGEGTLLDSALASALTFCDRVVLVTGFRGDELAACYQDHPGIDVVFNPDYQTGMFSSIQCGVSHIRSSRFFLALGDMPEVTPGVYRKLWACTDAETCLIPAYERGKGHPVLLPQRAIALIRSAAEGTTLRDVIGRMAMRVVSVDAQGIHWDVDTPQQYQQVAGWSHKELVRRLLQDSVVGKV</sequence>